<organism evidence="2 3">
    <name type="scientific">Streptomyces poonensis</name>
    <dbReference type="NCBI Taxonomy" id="68255"/>
    <lineage>
        <taxon>Bacteria</taxon>
        <taxon>Bacillati</taxon>
        <taxon>Actinomycetota</taxon>
        <taxon>Actinomycetes</taxon>
        <taxon>Kitasatosporales</taxon>
        <taxon>Streptomycetaceae</taxon>
        <taxon>Streptomyces</taxon>
    </lineage>
</organism>
<dbReference type="Proteomes" id="UP000622166">
    <property type="component" value="Unassembled WGS sequence"/>
</dbReference>
<reference evidence="2" key="2">
    <citation type="submission" date="2020-09" db="EMBL/GenBank/DDBJ databases">
        <authorList>
            <person name="Sun Q."/>
            <person name="Ohkuma M."/>
        </authorList>
    </citation>
    <scope>NUCLEOTIDE SEQUENCE</scope>
    <source>
        <strain evidence="2">JCM 4815</strain>
    </source>
</reference>
<dbReference type="EMBL" id="BMVW01000002">
    <property type="protein sequence ID" value="GGY97558.1"/>
    <property type="molecule type" value="Genomic_DNA"/>
</dbReference>
<proteinExistence type="predicted"/>
<accession>A0A918PBT6</accession>
<sequence length="56" mass="6087">MVIAEVHSREECLREFWDLAAVLALRYGLGFGEESQEDSQADRAKSGRDGGGTQSG</sequence>
<gene>
    <name evidence="2" type="ORF">GCM10010365_15010</name>
</gene>
<evidence type="ECO:0000313" key="2">
    <source>
        <dbReference type="EMBL" id="GGY97558.1"/>
    </source>
</evidence>
<reference evidence="2" key="1">
    <citation type="journal article" date="2014" name="Int. J. Syst. Evol. Microbiol.">
        <title>Complete genome sequence of Corynebacterium casei LMG S-19264T (=DSM 44701T), isolated from a smear-ripened cheese.</title>
        <authorList>
            <consortium name="US DOE Joint Genome Institute (JGI-PGF)"/>
            <person name="Walter F."/>
            <person name="Albersmeier A."/>
            <person name="Kalinowski J."/>
            <person name="Ruckert C."/>
        </authorList>
    </citation>
    <scope>NUCLEOTIDE SEQUENCE</scope>
    <source>
        <strain evidence="2">JCM 4815</strain>
    </source>
</reference>
<keyword evidence="3" id="KW-1185">Reference proteome</keyword>
<dbReference type="AlphaFoldDB" id="A0A918PBT6"/>
<feature type="region of interest" description="Disordered" evidence="1">
    <location>
        <begin position="33"/>
        <end position="56"/>
    </location>
</feature>
<protein>
    <submittedName>
        <fullName evidence="2">Uncharacterized protein</fullName>
    </submittedName>
</protein>
<evidence type="ECO:0000256" key="1">
    <source>
        <dbReference type="SAM" id="MobiDB-lite"/>
    </source>
</evidence>
<comment type="caution">
    <text evidence="2">The sequence shown here is derived from an EMBL/GenBank/DDBJ whole genome shotgun (WGS) entry which is preliminary data.</text>
</comment>
<evidence type="ECO:0000313" key="3">
    <source>
        <dbReference type="Proteomes" id="UP000622166"/>
    </source>
</evidence>
<name>A0A918PBT6_9ACTN</name>